<organism evidence="6 7">
    <name type="scientific">Arthrobacter pigmenti</name>
    <dbReference type="NCBI Taxonomy" id="271432"/>
    <lineage>
        <taxon>Bacteria</taxon>
        <taxon>Bacillati</taxon>
        <taxon>Actinomycetota</taxon>
        <taxon>Actinomycetes</taxon>
        <taxon>Micrococcales</taxon>
        <taxon>Micrococcaceae</taxon>
        <taxon>Arthrobacter</taxon>
    </lineage>
</organism>
<proteinExistence type="inferred from homology"/>
<evidence type="ECO:0000259" key="5">
    <source>
        <dbReference type="PROSITE" id="PS50931"/>
    </source>
</evidence>
<comment type="caution">
    <text evidence="6">The sequence shown here is derived from an EMBL/GenBank/DDBJ whole genome shotgun (WGS) entry which is preliminary data.</text>
</comment>
<evidence type="ECO:0000256" key="3">
    <source>
        <dbReference type="ARBA" id="ARBA00023125"/>
    </source>
</evidence>
<keyword evidence="4" id="KW-0804">Transcription</keyword>
<dbReference type="GO" id="GO:0003700">
    <property type="term" value="F:DNA-binding transcription factor activity"/>
    <property type="evidence" value="ECO:0007669"/>
    <property type="project" value="InterPro"/>
</dbReference>
<dbReference type="Pfam" id="PF00126">
    <property type="entry name" value="HTH_1"/>
    <property type="match status" value="1"/>
</dbReference>
<dbReference type="SUPFAM" id="SSF53850">
    <property type="entry name" value="Periplasmic binding protein-like II"/>
    <property type="match status" value="1"/>
</dbReference>
<dbReference type="RefSeq" id="WP_167995264.1">
    <property type="nucleotide sequence ID" value="NZ_JAATJL010000001.1"/>
</dbReference>
<dbReference type="Gene3D" id="1.10.10.10">
    <property type="entry name" value="Winged helix-like DNA-binding domain superfamily/Winged helix DNA-binding domain"/>
    <property type="match status" value="1"/>
</dbReference>
<dbReference type="CDD" id="cd05466">
    <property type="entry name" value="PBP2_LTTR_substrate"/>
    <property type="match status" value="1"/>
</dbReference>
<sequence length="297" mass="31684">MLDPHRLTILRSVIAAGSVHAAARSLHLAPATVSQHLQGLARQTGLVLFEKSGRGIEPTPAARHLADASEDALVSLEQLGRTVTDLREGRAERIAIACFASVAQAWMPHVVRALHAASPGVVVEMSSNELNPAGGRQRSDVDVRNEAVAGTGIQQEGYRRHVLAEEEFCVVLPADHPLASGSAVTLSELSDQPWIDHDMHDGPTGQIIARACQSAGFIPRYVARLDDHHAAISLAAAGLGITVLPRMAIVGLSEGLVVRPLADPPVHRRIVAHARMHPPRARLIQVVLDALREAAHA</sequence>
<comment type="similarity">
    <text evidence="1">Belongs to the LysR transcriptional regulatory family.</text>
</comment>
<keyword evidence="3 6" id="KW-0238">DNA-binding</keyword>
<dbReference type="GO" id="GO:0032993">
    <property type="term" value="C:protein-DNA complex"/>
    <property type="evidence" value="ECO:0007669"/>
    <property type="project" value="TreeGrafter"/>
</dbReference>
<accession>A0A846RTV3</accession>
<keyword evidence="7" id="KW-1185">Reference proteome</keyword>
<dbReference type="InterPro" id="IPR000847">
    <property type="entry name" value="LysR_HTH_N"/>
</dbReference>
<dbReference type="Gene3D" id="3.40.190.10">
    <property type="entry name" value="Periplasmic binding protein-like II"/>
    <property type="match status" value="2"/>
</dbReference>
<dbReference type="InterPro" id="IPR036388">
    <property type="entry name" value="WH-like_DNA-bd_sf"/>
</dbReference>
<dbReference type="SUPFAM" id="SSF46785">
    <property type="entry name" value="Winged helix' DNA-binding domain"/>
    <property type="match status" value="1"/>
</dbReference>
<reference evidence="6 7" key="1">
    <citation type="submission" date="2020-03" db="EMBL/GenBank/DDBJ databases">
        <title>Sequencing the genomes of 1000 actinobacteria strains.</title>
        <authorList>
            <person name="Klenk H.-P."/>
        </authorList>
    </citation>
    <scope>NUCLEOTIDE SEQUENCE [LARGE SCALE GENOMIC DNA]</scope>
    <source>
        <strain evidence="6 7">DSM 16403</strain>
    </source>
</reference>
<feature type="domain" description="HTH lysR-type" evidence="5">
    <location>
        <begin position="2"/>
        <end position="59"/>
    </location>
</feature>
<dbReference type="AlphaFoldDB" id="A0A846RTV3"/>
<dbReference type="Proteomes" id="UP000547458">
    <property type="component" value="Unassembled WGS sequence"/>
</dbReference>
<evidence type="ECO:0000256" key="4">
    <source>
        <dbReference type="ARBA" id="ARBA00023163"/>
    </source>
</evidence>
<evidence type="ECO:0000256" key="2">
    <source>
        <dbReference type="ARBA" id="ARBA00023015"/>
    </source>
</evidence>
<evidence type="ECO:0000256" key="1">
    <source>
        <dbReference type="ARBA" id="ARBA00009437"/>
    </source>
</evidence>
<name>A0A846RTV3_9MICC</name>
<dbReference type="GO" id="GO:0003677">
    <property type="term" value="F:DNA binding"/>
    <property type="evidence" value="ECO:0007669"/>
    <property type="project" value="UniProtKB-KW"/>
</dbReference>
<evidence type="ECO:0000313" key="7">
    <source>
        <dbReference type="Proteomes" id="UP000547458"/>
    </source>
</evidence>
<dbReference type="EMBL" id="JAATJL010000001">
    <property type="protein sequence ID" value="NJC23954.1"/>
    <property type="molecule type" value="Genomic_DNA"/>
</dbReference>
<dbReference type="PROSITE" id="PS50931">
    <property type="entry name" value="HTH_LYSR"/>
    <property type="match status" value="1"/>
</dbReference>
<protein>
    <submittedName>
        <fullName evidence="6">DNA-binding transcriptional LysR family regulator</fullName>
    </submittedName>
</protein>
<dbReference type="Pfam" id="PF03466">
    <property type="entry name" value="LysR_substrate"/>
    <property type="match status" value="1"/>
</dbReference>
<gene>
    <name evidence="6" type="ORF">BJ994_003030</name>
</gene>
<dbReference type="PANTHER" id="PTHR30346">
    <property type="entry name" value="TRANSCRIPTIONAL DUAL REGULATOR HCAR-RELATED"/>
    <property type="match status" value="1"/>
</dbReference>
<dbReference type="InterPro" id="IPR005119">
    <property type="entry name" value="LysR_subst-bd"/>
</dbReference>
<dbReference type="PANTHER" id="PTHR30346:SF29">
    <property type="entry name" value="LYSR SUBSTRATE-BINDING"/>
    <property type="match status" value="1"/>
</dbReference>
<evidence type="ECO:0000313" key="6">
    <source>
        <dbReference type="EMBL" id="NJC23954.1"/>
    </source>
</evidence>
<dbReference type="InterPro" id="IPR036390">
    <property type="entry name" value="WH_DNA-bd_sf"/>
</dbReference>
<keyword evidence="2" id="KW-0805">Transcription regulation</keyword>